<gene>
    <name evidence="2" type="ORF">A2V97_00610</name>
</gene>
<evidence type="ECO:0000313" key="2">
    <source>
        <dbReference type="EMBL" id="OGM15472.1"/>
    </source>
</evidence>
<dbReference type="InterPro" id="IPR050256">
    <property type="entry name" value="Glycosyltransferase_2"/>
</dbReference>
<sequence length="251" mass="28182">MLIAYKAEATLAKFWADFPRKYFDEIILVDDASGDKTFEIAKTLSGLKAYQNSVNLGYGGNLKRAVAIALNHGADIIVDIHPDGEYKPAAIPPALEKIQKEGYEFVLGNRFTRVDTPLKSGMYAWKVLPLVALSYIDRLVLGVKITDFHQGFRVYTRKLFENVNFVANSNNYLFSFELITQSAFNNIRVAEVPVETNYIGEKRGASLKSSIKYSVDTFRVLALYLLAKIGIKTKIFNRPKGDLQLRISGLI</sequence>
<dbReference type="InterPro" id="IPR029044">
    <property type="entry name" value="Nucleotide-diphossugar_trans"/>
</dbReference>
<name>A0A1F7XK88_9BACT</name>
<dbReference type="PANTHER" id="PTHR48090">
    <property type="entry name" value="UNDECAPRENYL-PHOSPHATE 4-DEOXY-4-FORMAMIDO-L-ARABINOSE TRANSFERASE-RELATED"/>
    <property type="match status" value="1"/>
</dbReference>
<accession>A0A1F7XK88</accession>
<evidence type="ECO:0000259" key="1">
    <source>
        <dbReference type="Pfam" id="PF00535"/>
    </source>
</evidence>
<protein>
    <recommendedName>
        <fullName evidence="1">Glycosyltransferase 2-like domain-containing protein</fullName>
    </recommendedName>
</protein>
<dbReference type="Gene3D" id="3.90.550.10">
    <property type="entry name" value="Spore Coat Polysaccharide Biosynthesis Protein SpsA, Chain A"/>
    <property type="match status" value="1"/>
</dbReference>
<dbReference type="InterPro" id="IPR001173">
    <property type="entry name" value="Glyco_trans_2-like"/>
</dbReference>
<organism evidence="2 3">
    <name type="scientific">Candidatus Woesebacteria bacterium RBG_16_42_24</name>
    <dbReference type="NCBI Taxonomy" id="1802485"/>
    <lineage>
        <taxon>Bacteria</taxon>
        <taxon>Candidatus Woeseibacteriota</taxon>
    </lineage>
</organism>
<dbReference type="CDD" id="cd04179">
    <property type="entry name" value="DPM_DPG-synthase_like"/>
    <property type="match status" value="1"/>
</dbReference>
<feature type="domain" description="Glycosyltransferase 2-like" evidence="1">
    <location>
        <begin position="3"/>
        <end position="162"/>
    </location>
</feature>
<dbReference type="EMBL" id="MGFX01000005">
    <property type="protein sequence ID" value="OGM15472.1"/>
    <property type="molecule type" value="Genomic_DNA"/>
</dbReference>
<dbReference type="AlphaFoldDB" id="A0A1F7XK88"/>
<proteinExistence type="predicted"/>
<dbReference type="SUPFAM" id="SSF53448">
    <property type="entry name" value="Nucleotide-diphospho-sugar transferases"/>
    <property type="match status" value="1"/>
</dbReference>
<dbReference type="Proteomes" id="UP000177382">
    <property type="component" value="Unassembled WGS sequence"/>
</dbReference>
<evidence type="ECO:0000313" key="3">
    <source>
        <dbReference type="Proteomes" id="UP000177382"/>
    </source>
</evidence>
<dbReference type="Pfam" id="PF00535">
    <property type="entry name" value="Glycos_transf_2"/>
    <property type="match status" value="1"/>
</dbReference>
<dbReference type="STRING" id="1802485.A2V97_00610"/>
<comment type="caution">
    <text evidence="2">The sequence shown here is derived from an EMBL/GenBank/DDBJ whole genome shotgun (WGS) entry which is preliminary data.</text>
</comment>
<reference evidence="2 3" key="1">
    <citation type="journal article" date="2016" name="Nat. Commun.">
        <title>Thousands of microbial genomes shed light on interconnected biogeochemical processes in an aquifer system.</title>
        <authorList>
            <person name="Anantharaman K."/>
            <person name="Brown C.T."/>
            <person name="Hug L.A."/>
            <person name="Sharon I."/>
            <person name="Castelle C.J."/>
            <person name="Probst A.J."/>
            <person name="Thomas B.C."/>
            <person name="Singh A."/>
            <person name="Wilkins M.J."/>
            <person name="Karaoz U."/>
            <person name="Brodie E.L."/>
            <person name="Williams K.H."/>
            <person name="Hubbard S.S."/>
            <person name="Banfield J.F."/>
        </authorList>
    </citation>
    <scope>NUCLEOTIDE SEQUENCE [LARGE SCALE GENOMIC DNA]</scope>
</reference>